<evidence type="ECO:0000313" key="2">
    <source>
        <dbReference type="EMBL" id="KAJ8419187.1"/>
    </source>
</evidence>
<sequence length="105" mass="10441">MQVAGVRSEPGESKYSGCLCSPLAPPSPRVTADPSATRPKGGAGASAPPGGGRRPGPTAFLGLSLSEGPSRVRDRAVRGDTETARMAGGSEQSGHSALDSHSVTA</sequence>
<feature type="region of interest" description="Disordered" evidence="1">
    <location>
        <begin position="1"/>
        <end position="105"/>
    </location>
</feature>
<organism evidence="2 3">
    <name type="scientific">Aldrovandia affinis</name>
    <dbReference type="NCBI Taxonomy" id="143900"/>
    <lineage>
        <taxon>Eukaryota</taxon>
        <taxon>Metazoa</taxon>
        <taxon>Chordata</taxon>
        <taxon>Craniata</taxon>
        <taxon>Vertebrata</taxon>
        <taxon>Euteleostomi</taxon>
        <taxon>Actinopterygii</taxon>
        <taxon>Neopterygii</taxon>
        <taxon>Teleostei</taxon>
        <taxon>Notacanthiformes</taxon>
        <taxon>Halosauridae</taxon>
        <taxon>Aldrovandia</taxon>
    </lineage>
</organism>
<keyword evidence="3" id="KW-1185">Reference proteome</keyword>
<proteinExistence type="predicted"/>
<dbReference type="AlphaFoldDB" id="A0AAD7X3R8"/>
<feature type="compositionally biased region" description="Basic and acidic residues" evidence="1">
    <location>
        <begin position="70"/>
        <end position="83"/>
    </location>
</feature>
<feature type="compositionally biased region" description="Gly residues" evidence="1">
    <location>
        <begin position="41"/>
        <end position="54"/>
    </location>
</feature>
<dbReference type="Proteomes" id="UP001221898">
    <property type="component" value="Unassembled WGS sequence"/>
</dbReference>
<feature type="compositionally biased region" description="Polar residues" evidence="1">
    <location>
        <begin position="90"/>
        <end position="105"/>
    </location>
</feature>
<comment type="caution">
    <text evidence="2">The sequence shown here is derived from an EMBL/GenBank/DDBJ whole genome shotgun (WGS) entry which is preliminary data.</text>
</comment>
<evidence type="ECO:0000313" key="3">
    <source>
        <dbReference type="Proteomes" id="UP001221898"/>
    </source>
</evidence>
<accession>A0AAD7X3R8</accession>
<evidence type="ECO:0000256" key="1">
    <source>
        <dbReference type="SAM" id="MobiDB-lite"/>
    </source>
</evidence>
<dbReference type="EMBL" id="JAINUG010000001">
    <property type="protein sequence ID" value="KAJ8419187.1"/>
    <property type="molecule type" value="Genomic_DNA"/>
</dbReference>
<name>A0AAD7X3R8_9TELE</name>
<protein>
    <submittedName>
        <fullName evidence="2">Uncharacterized protein</fullName>
    </submittedName>
</protein>
<reference evidence="2" key="1">
    <citation type="journal article" date="2023" name="Science">
        <title>Genome structures resolve the early diversification of teleost fishes.</title>
        <authorList>
            <person name="Parey E."/>
            <person name="Louis A."/>
            <person name="Montfort J."/>
            <person name="Bouchez O."/>
            <person name="Roques C."/>
            <person name="Iampietro C."/>
            <person name="Lluch J."/>
            <person name="Castinel A."/>
            <person name="Donnadieu C."/>
            <person name="Desvignes T."/>
            <person name="Floi Bucao C."/>
            <person name="Jouanno E."/>
            <person name="Wen M."/>
            <person name="Mejri S."/>
            <person name="Dirks R."/>
            <person name="Jansen H."/>
            <person name="Henkel C."/>
            <person name="Chen W.J."/>
            <person name="Zahm M."/>
            <person name="Cabau C."/>
            <person name="Klopp C."/>
            <person name="Thompson A.W."/>
            <person name="Robinson-Rechavi M."/>
            <person name="Braasch I."/>
            <person name="Lecointre G."/>
            <person name="Bobe J."/>
            <person name="Postlethwait J.H."/>
            <person name="Berthelot C."/>
            <person name="Roest Crollius H."/>
            <person name="Guiguen Y."/>
        </authorList>
    </citation>
    <scope>NUCLEOTIDE SEQUENCE</scope>
    <source>
        <strain evidence="2">NC1722</strain>
    </source>
</reference>
<gene>
    <name evidence="2" type="ORF">AAFF_G00006860</name>
</gene>